<organism evidence="3 4">
    <name type="scientific">Laccaria amethystina LaAM-08-1</name>
    <dbReference type="NCBI Taxonomy" id="1095629"/>
    <lineage>
        <taxon>Eukaryota</taxon>
        <taxon>Fungi</taxon>
        <taxon>Dikarya</taxon>
        <taxon>Basidiomycota</taxon>
        <taxon>Agaricomycotina</taxon>
        <taxon>Agaricomycetes</taxon>
        <taxon>Agaricomycetidae</taxon>
        <taxon>Agaricales</taxon>
        <taxon>Agaricineae</taxon>
        <taxon>Hydnangiaceae</taxon>
        <taxon>Laccaria</taxon>
    </lineage>
</organism>
<evidence type="ECO:0000259" key="2">
    <source>
        <dbReference type="Pfam" id="PF24800"/>
    </source>
</evidence>
<feature type="transmembrane region" description="Helical" evidence="1">
    <location>
        <begin position="81"/>
        <end position="99"/>
    </location>
</feature>
<keyword evidence="1" id="KW-0812">Transmembrane</keyword>
<feature type="transmembrane region" description="Helical" evidence="1">
    <location>
        <begin position="123"/>
        <end position="143"/>
    </location>
</feature>
<dbReference type="EMBL" id="KN838748">
    <property type="protein sequence ID" value="KIJ95655.1"/>
    <property type="molecule type" value="Genomic_DNA"/>
</dbReference>
<gene>
    <name evidence="3" type="ORF">K443DRAFT_108444</name>
</gene>
<feature type="transmembrane region" description="Helical" evidence="1">
    <location>
        <begin position="200"/>
        <end position="222"/>
    </location>
</feature>
<dbReference type="PANTHER" id="PTHR42109">
    <property type="entry name" value="UNPLACED GENOMIC SCAFFOLD UM_SCAF_CONTIG_1.265, WHOLE GENOME SHOTGUN SEQUENCE"/>
    <property type="match status" value="1"/>
</dbReference>
<accession>A0A0C9WU40</accession>
<keyword evidence="4" id="KW-1185">Reference proteome</keyword>
<proteinExistence type="predicted"/>
<sequence>MSVNYAHAIGFDSVAAAAIFAVLYVPLLGWFILQSFKHPTYVHIVLSLFCAIRVTAFVIRSVLASSSSAGENLGLLIGDEVLFGVGFFGLLYSAYTLVLDRELLNDSPEPKHPIIQLTRNRRIFRLALTTAVALGSAGTSMSQSSNSSTAHTGKTLHVVSTVIFLVLTVLQALQTLALARSELSETSQYKKENESFGMRNGVYILLVVSALLLVREAFSMATVNDLLKQTNEHFWYPLLAVPEIIAVTLYATPGLVPPRSELPK</sequence>
<evidence type="ECO:0000256" key="1">
    <source>
        <dbReference type="SAM" id="Phobius"/>
    </source>
</evidence>
<feature type="transmembrane region" description="Helical" evidence="1">
    <location>
        <begin position="155"/>
        <end position="179"/>
    </location>
</feature>
<feature type="transmembrane region" description="Helical" evidence="1">
    <location>
        <begin position="40"/>
        <end position="61"/>
    </location>
</feature>
<name>A0A0C9WU40_9AGAR</name>
<protein>
    <recommendedName>
        <fullName evidence="2">DUF7702 domain-containing protein</fullName>
    </recommendedName>
</protein>
<dbReference type="HOGENOM" id="CLU_092145_0_0_1"/>
<feature type="transmembrane region" description="Helical" evidence="1">
    <location>
        <begin position="234"/>
        <end position="256"/>
    </location>
</feature>
<dbReference type="Pfam" id="PF24800">
    <property type="entry name" value="DUF7702"/>
    <property type="match status" value="1"/>
</dbReference>
<dbReference type="STRING" id="1095629.A0A0C9WU40"/>
<reference evidence="3 4" key="1">
    <citation type="submission" date="2014-04" db="EMBL/GenBank/DDBJ databases">
        <authorList>
            <consortium name="DOE Joint Genome Institute"/>
            <person name="Kuo A."/>
            <person name="Kohler A."/>
            <person name="Nagy L.G."/>
            <person name="Floudas D."/>
            <person name="Copeland A."/>
            <person name="Barry K.W."/>
            <person name="Cichocki N."/>
            <person name="Veneault-Fourrey C."/>
            <person name="LaButti K."/>
            <person name="Lindquist E.A."/>
            <person name="Lipzen A."/>
            <person name="Lundell T."/>
            <person name="Morin E."/>
            <person name="Murat C."/>
            <person name="Sun H."/>
            <person name="Tunlid A."/>
            <person name="Henrissat B."/>
            <person name="Grigoriev I.V."/>
            <person name="Hibbett D.S."/>
            <person name="Martin F."/>
            <person name="Nordberg H.P."/>
            <person name="Cantor M.N."/>
            <person name="Hua S.X."/>
        </authorList>
    </citation>
    <scope>NUCLEOTIDE SEQUENCE [LARGE SCALE GENOMIC DNA]</scope>
    <source>
        <strain evidence="3 4">LaAM-08-1</strain>
    </source>
</reference>
<keyword evidence="1" id="KW-0472">Membrane</keyword>
<evidence type="ECO:0000313" key="3">
    <source>
        <dbReference type="EMBL" id="KIJ95655.1"/>
    </source>
</evidence>
<dbReference type="PANTHER" id="PTHR42109:SF2">
    <property type="entry name" value="INTEGRAL MEMBRANE PROTEIN"/>
    <property type="match status" value="1"/>
</dbReference>
<dbReference type="Proteomes" id="UP000054477">
    <property type="component" value="Unassembled WGS sequence"/>
</dbReference>
<feature type="transmembrane region" description="Helical" evidence="1">
    <location>
        <begin position="14"/>
        <end position="33"/>
    </location>
</feature>
<dbReference type="OrthoDB" id="5389493at2759"/>
<reference evidence="4" key="2">
    <citation type="submission" date="2015-01" db="EMBL/GenBank/DDBJ databases">
        <title>Evolutionary Origins and Diversification of the Mycorrhizal Mutualists.</title>
        <authorList>
            <consortium name="DOE Joint Genome Institute"/>
            <consortium name="Mycorrhizal Genomics Consortium"/>
            <person name="Kohler A."/>
            <person name="Kuo A."/>
            <person name="Nagy L.G."/>
            <person name="Floudas D."/>
            <person name="Copeland A."/>
            <person name="Barry K.W."/>
            <person name="Cichocki N."/>
            <person name="Veneault-Fourrey C."/>
            <person name="LaButti K."/>
            <person name="Lindquist E.A."/>
            <person name="Lipzen A."/>
            <person name="Lundell T."/>
            <person name="Morin E."/>
            <person name="Murat C."/>
            <person name="Riley R."/>
            <person name="Ohm R."/>
            <person name="Sun H."/>
            <person name="Tunlid A."/>
            <person name="Henrissat B."/>
            <person name="Grigoriev I.V."/>
            <person name="Hibbett D.S."/>
            <person name="Martin F."/>
        </authorList>
    </citation>
    <scope>NUCLEOTIDE SEQUENCE [LARGE SCALE GENOMIC DNA]</scope>
    <source>
        <strain evidence="4">LaAM-08-1</strain>
    </source>
</reference>
<evidence type="ECO:0000313" key="4">
    <source>
        <dbReference type="Proteomes" id="UP000054477"/>
    </source>
</evidence>
<feature type="domain" description="DUF7702" evidence="2">
    <location>
        <begin position="22"/>
        <end position="223"/>
    </location>
</feature>
<keyword evidence="1" id="KW-1133">Transmembrane helix</keyword>
<dbReference type="AlphaFoldDB" id="A0A0C9WU40"/>
<dbReference type="InterPro" id="IPR056119">
    <property type="entry name" value="DUF7702"/>
</dbReference>